<feature type="domain" description="MobA-like NTP transferase" evidence="9">
    <location>
        <begin position="6"/>
        <end position="159"/>
    </location>
</feature>
<evidence type="ECO:0000256" key="7">
    <source>
        <dbReference type="ARBA" id="ARBA00023150"/>
    </source>
</evidence>
<evidence type="ECO:0000256" key="3">
    <source>
        <dbReference type="ARBA" id="ARBA00022723"/>
    </source>
</evidence>
<gene>
    <name evidence="8" type="primary">mobA</name>
    <name evidence="10" type="ORF">U473_13940</name>
</gene>
<dbReference type="InterPro" id="IPR025877">
    <property type="entry name" value="MobA-like_NTP_Trfase"/>
</dbReference>
<organism evidence="10 11">
    <name type="scientific">Tepidibacillus decaturensis</name>
    <dbReference type="NCBI Taxonomy" id="1413211"/>
    <lineage>
        <taxon>Bacteria</taxon>
        <taxon>Bacillati</taxon>
        <taxon>Bacillota</taxon>
        <taxon>Bacilli</taxon>
        <taxon>Bacillales</taxon>
        <taxon>Bacillaceae</taxon>
        <taxon>Tepidibacillus</taxon>
    </lineage>
</organism>
<dbReference type="InterPro" id="IPR013482">
    <property type="entry name" value="Molybde_CF_guanTrfase"/>
</dbReference>
<dbReference type="SUPFAM" id="SSF53448">
    <property type="entry name" value="Nucleotide-diphospho-sugar transferases"/>
    <property type="match status" value="1"/>
</dbReference>
<comment type="function">
    <text evidence="8">Transfers a GMP moiety from GTP to Mo-molybdopterin (Mo-MPT) cofactor (Moco or molybdenum cofactor) to form Mo-molybdopterin guanine dinucleotide (Mo-MGD) cofactor.</text>
</comment>
<feature type="binding site" evidence="8">
    <location>
        <begin position="8"/>
        <end position="10"/>
    </location>
    <ligand>
        <name>GTP</name>
        <dbReference type="ChEBI" id="CHEBI:37565"/>
    </ligand>
</feature>
<dbReference type="GO" id="GO:0061603">
    <property type="term" value="F:molybdenum cofactor guanylyltransferase activity"/>
    <property type="evidence" value="ECO:0007669"/>
    <property type="project" value="UniProtKB-EC"/>
</dbReference>
<feature type="binding site" evidence="8">
    <location>
        <position position="100"/>
    </location>
    <ligand>
        <name>GTP</name>
        <dbReference type="ChEBI" id="CHEBI:37565"/>
    </ligand>
</feature>
<proteinExistence type="inferred from homology"/>
<evidence type="ECO:0000259" key="9">
    <source>
        <dbReference type="Pfam" id="PF12804"/>
    </source>
</evidence>
<comment type="domain">
    <text evidence="8">The N-terminal domain determines nucleotide recognition and specific binding, while the C-terminal domain determines the specific binding to the target protein.</text>
</comment>
<evidence type="ECO:0000256" key="2">
    <source>
        <dbReference type="ARBA" id="ARBA00022679"/>
    </source>
</evidence>
<comment type="caution">
    <text evidence="10">The sequence shown here is derived from an EMBL/GenBank/DDBJ whole genome shotgun (WGS) entry which is preliminary data.</text>
</comment>
<dbReference type="Pfam" id="PF12804">
    <property type="entry name" value="NTP_transf_3"/>
    <property type="match status" value="1"/>
</dbReference>
<comment type="catalytic activity">
    <reaction evidence="8">
        <text>Mo-molybdopterin + GTP + H(+) = Mo-molybdopterin guanine dinucleotide + diphosphate</text>
        <dbReference type="Rhea" id="RHEA:34243"/>
        <dbReference type="ChEBI" id="CHEBI:15378"/>
        <dbReference type="ChEBI" id="CHEBI:33019"/>
        <dbReference type="ChEBI" id="CHEBI:37565"/>
        <dbReference type="ChEBI" id="CHEBI:71302"/>
        <dbReference type="ChEBI" id="CHEBI:71310"/>
        <dbReference type="EC" id="2.7.7.77"/>
    </reaction>
</comment>
<dbReference type="Proteomes" id="UP000070352">
    <property type="component" value="Unassembled WGS sequence"/>
</dbReference>
<feature type="binding site" evidence="8">
    <location>
        <position position="71"/>
    </location>
    <ligand>
        <name>GTP</name>
        <dbReference type="ChEBI" id="CHEBI:37565"/>
    </ligand>
</feature>
<evidence type="ECO:0000256" key="4">
    <source>
        <dbReference type="ARBA" id="ARBA00022741"/>
    </source>
</evidence>
<dbReference type="PANTHER" id="PTHR19136:SF81">
    <property type="entry name" value="MOLYBDENUM COFACTOR GUANYLYLTRANSFERASE"/>
    <property type="match status" value="1"/>
</dbReference>
<accession>A0A135L0Q8</accession>
<dbReference type="PANTHER" id="PTHR19136">
    <property type="entry name" value="MOLYBDENUM COFACTOR GUANYLYLTRANSFERASE"/>
    <property type="match status" value="1"/>
</dbReference>
<dbReference type="OrthoDB" id="9788394at2"/>
<keyword evidence="3 8" id="KW-0479">Metal-binding</keyword>
<dbReference type="RefSeq" id="WP_068727822.1">
    <property type="nucleotide sequence ID" value="NZ_LSKU01000002.1"/>
</dbReference>
<dbReference type="GO" id="GO:0046872">
    <property type="term" value="F:metal ion binding"/>
    <property type="evidence" value="ECO:0007669"/>
    <property type="project" value="UniProtKB-KW"/>
</dbReference>
<dbReference type="CDD" id="cd02503">
    <property type="entry name" value="MobA"/>
    <property type="match status" value="1"/>
</dbReference>
<protein>
    <recommendedName>
        <fullName evidence="8">Probable molybdenum cofactor guanylyltransferase</fullName>
        <shortName evidence="8">MoCo guanylyltransferase</shortName>
        <ecNumber evidence="8">2.7.7.77</ecNumber>
    </recommendedName>
    <alternativeName>
        <fullName evidence="8">GTP:molybdopterin guanylyltransferase</fullName>
    </alternativeName>
    <alternativeName>
        <fullName evidence="8">Mo-MPT guanylyltransferase</fullName>
    </alternativeName>
    <alternativeName>
        <fullName evidence="8">Molybdopterin guanylyltransferase</fullName>
    </alternativeName>
    <alternativeName>
        <fullName evidence="8">Molybdopterin-guanine dinucleotide synthase</fullName>
        <shortName evidence="8">MGD synthase</shortName>
    </alternativeName>
</protein>
<dbReference type="AlphaFoldDB" id="A0A135L0Q8"/>
<evidence type="ECO:0000313" key="10">
    <source>
        <dbReference type="EMBL" id="KXG42566.1"/>
    </source>
</evidence>
<evidence type="ECO:0000256" key="1">
    <source>
        <dbReference type="ARBA" id="ARBA00022490"/>
    </source>
</evidence>
<dbReference type="GO" id="GO:0005525">
    <property type="term" value="F:GTP binding"/>
    <property type="evidence" value="ECO:0007669"/>
    <property type="project" value="UniProtKB-UniRule"/>
</dbReference>
<dbReference type="GO" id="GO:0005737">
    <property type="term" value="C:cytoplasm"/>
    <property type="evidence" value="ECO:0007669"/>
    <property type="project" value="UniProtKB-SubCell"/>
</dbReference>
<feature type="binding site" evidence="8">
    <location>
        <position position="21"/>
    </location>
    <ligand>
        <name>GTP</name>
        <dbReference type="ChEBI" id="CHEBI:37565"/>
    </ligand>
</feature>
<evidence type="ECO:0000313" key="11">
    <source>
        <dbReference type="Proteomes" id="UP000070352"/>
    </source>
</evidence>
<comment type="subcellular location">
    <subcellularLocation>
        <location evidence="8">Cytoplasm</location>
    </subcellularLocation>
</comment>
<feature type="binding site" evidence="8">
    <location>
        <position position="100"/>
    </location>
    <ligand>
        <name>Mg(2+)</name>
        <dbReference type="ChEBI" id="CHEBI:18420"/>
    </ligand>
</feature>
<sequence>MGLTSILLAGGQNKRMNGLPKWELRIGKEIMIDRSIRRLKTVSKQIIIVSGGTYQFSFLEKEEEFIKLVYDQTPFLGPLNGIRTGLTHSTDLYHFVVAADMPFFSVDLALWMYQLATTNQMDIVIPKWKDKLQPLHAIYSKSLIDAMSKDIEEGKNSLVKWILDQKRLLIVEELDVQEFNQSGKIFFNMNDPEQYMEALSWMIEEEKE</sequence>
<dbReference type="InterPro" id="IPR029044">
    <property type="entry name" value="Nucleotide-diphossugar_trans"/>
</dbReference>
<keyword evidence="1 8" id="KW-0963">Cytoplasm</keyword>
<keyword evidence="4 8" id="KW-0547">Nucleotide-binding</keyword>
<reference evidence="10 11" key="1">
    <citation type="submission" date="2016-02" db="EMBL/GenBank/DDBJ databases">
        <title>Draft Genome for Tepidibacillus decaturensis nov. sp. Strain Z9, an Anaerobic, Moderately Thermophilic and Heterotrophic Bacterium from Deep Subsurface of the Illinois Basin, USA.</title>
        <authorList>
            <person name="Dong Y."/>
            <person name="Chang J.Y."/>
            <person name="Sanford R."/>
            <person name="Fouke B.W."/>
        </authorList>
    </citation>
    <scope>NUCLEOTIDE SEQUENCE [LARGE SCALE GENOMIC DNA]</scope>
    <source>
        <strain evidence="10 11">Z9</strain>
    </source>
</reference>
<keyword evidence="6 8" id="KW-0342">GTP-binding</keyword>
<evidence type="ECO:0000256" key="5">
    <source>
        <dbReference type="ARBA" id="ARBA00022842"/>
    </source>
</evidence>
<keyword evidence="5 8" id="KW-0460">Magnesium</keyword>
<keyword evidence="2 8" id="KW-0808">Transferase</keyword>
<dbReference type="EMBL" id="LSKU01000002">
    <property type="protein sequence ID" value="KXG42566.1"/>
    <property type="molecule type" value="Genomic_DNA"/>
</dbReference>
<dbReference type="STRING" id="1413211.U473_13940"/>
<dbReference type="Gene3D" id="3.90.550.10">
    <property type="entry name" value="Spore Coat Polysaccharide Biosynthesis Protein SpsA, Chain A"/>
    <property type="match status" value="1"/>
</dbReference>
<name>A0A135L0Q8_9BACI</name>
<dbReference type="EC" id="2.7.7.77" evidence="8"/>
<keyword evidence="7 8" id="KW-0501">Molybdenum cofactor biosynthesis</keyword>
<keyword evidence="11" id="KW-1185">Reference proteome</keyword>
<comment type="caution">
    <text evidence="8">Lacks conserved residue(s) required for the propagation of feature annotation.</text>
</comment>
<evidence type="ECO:0000256" key="8">
    <source>
        <dbReference type="HAMAP-Rule" id="MF_00316"/>
    </source>
</evidence>
<comment type="similarity">
    <text evidence="8">Belongs to the MobA family.</text>
</comment>
<dbReference type="HAMAP" id="MF_00316">
    <property type="entry name" value="MobA"/>
    <property type="match status" value="1"/>
</dbReference>
<comment type="cofactor">
    <cofactor evidence="8">
        <name>Mg(2+)</name>
        <dbReference type="ChEBI" id="CHEBI:18420"/>
    </cofactor>
</comment>
<dbReference type="GO" id="GO:0006777">
    <property type="term" value="P:Mo-molybdopterin cofactor biosynthetic process"/>
    <property type="evidence" value="ECO:0007669"/>
    <property type="project" value="UniProtKB-KW"/>
</dbReference>
<evidence type="ECO:0000256" key="6">
    <source>
        <dbReference type="ARBA" id="ARBA00023134"/>
    </source>
</evidence>